<dbReference type="EMBL" id="PDWZ02000012">
    <property type="protein sequence ID" value="KAB2100906.1"/>
    <property type="molecule type" value="Genomic_DNA"/>
</dbReference>
<evidence type="ECO:0000313" key="1">
    <source>
        <dbReference type="EMBL" id="KAB2100906.1"/>
    </source>
</evidence>
<reference evidence="1 2" key="1">
    <citation type="journal article" date="2019" name="bioRxiv">
        <title>Genomics, evolutionary history and diagnostics of the Alternaria alternata species group including apple and Asian pear pathotypes.</title>
        <authorList>
            <person name="Armitage A.D."/>
            <person name="Cockerton H.M."/>
            <person name="Sreenivasaprasad S."/>
            <person name="Woodhall J.W."/>
            <person name="Lane C.R."/>
            <person name="Harrison R.J."/>
            <person name="Clarkson J.P."/>
        </authorList>
    </citation>
    <scope>NUCLEOTIDE SEQUENCE [LARGE SCALE GENOMIC DNA]</scope>
    <source>
        <strain evidence="1 2">FERA 650</strain>
    </source>
</reference>
<name>A0ACB6F8Y3_9PLEO</name>
<sequence length="421" mass="46035">MKSLRSKASHFFRDSPSRDEKTAITDSSDVNFDAGIQDAGMKNKPSRFFRRRNDKPDTPLPILSSKSSSSTLFALISDRVTPTELGDSFENLPEYNNDDEENTNAPVLVSRNSSAMSEHEHTNGGFNLHRPKSRPSFALLKDKGMLLTICTHIGSILTYLGSRLFGGSKDSGSTQSTPLPPVPQIPKGVSLSKSRRPILTPSAAARGSRISLTKAQGCSVSISRPRLMAQLCSPPILENPITVPFEKRPGPPPVRPPRPDSLDEMTLAFMRESGTRIFLLSSNRGSASTATTSTPRSQSSSIEARLGFPSGCGATPRSCSIESPLAARFMLDPNQRLTARDSSDGMGYSRFSEYVRYQHDSVRAADGVDAEDREIGPIERYDASKEGDWMLEKRVSQGRDGKGGGMLFRDRWGGFHFVADI</sequence>
<comment type="caution">
    <text evidence="1">The sequence shown here is derived from an EMBL/GenBank/DDBJ whole genome shotgun (WGS) entry which is preliminary data.</text>
</comment>
<keyword evidence="2" id="KW-1185">Reference proteome</keyword>
<gene>
    <name evidence="1" type="ORF">AG0111_0g11165</name>
</gene>
<dbReference type="Proteomes" id="UP000293547">
    <property type="component" value="Unassembled WGS sequence"/>
</dbReference>
<proteinExistence type="predicted"/>
<organism evidence="1 2">
    <name type="scientific">Alternaria gaisen</name>
    <dbReference type="NCBI Taxonomy" id="167740"/>
    <lineage>
        <taxon>Eukaryota</taxon>
        <taxon>Fungi</taxon>
        <taxon>Dikarya</taxon>
        <taxon>Ascomycota</taxon>
        <taxon>Pezizomycotina</taxon>
        <taxon>Dothideomycetes</taxon>
        <taxon>Pleosporomycetidae</taxon>
        <taxon>Pleosporales</taxon>
        <taxon>Pleosporineae</taxon>
        <taxon>Pleosporaceae</taxon>
        <taxon>Alternaria</taxon>
        <taxon>Alternaria sect. Alternaria</taxon>
    </lineage>
</organism>
<accession>A0ACB6F8Y3</accession>
<evidence type="ECO:0000313" key="2">
    <source>
        <dbReference type="Proteomes" id="UP000293547"/>
    </source>
</evidence>
<protein>
    <submittedName>
        <fullName evidence="1">Uncharacterized protein</fullName>
    </submittedName>
</protein>